<dbReference type="Proteomes" id="UP000645610">
    <property type="component" value="Unassembled WGS sequence"/>
</dbReference>
<dbReference type="RefSeq" id="WP_196284892.1">
    <property type="nucleotide sequence ID" value="NZ_JADQDP010000001.1"/>
</dbReference>
<sequence length="290" mass="32376">MTKFPIPIYLNQKYVFDILAMLEDGFSHFQTLKTVSSTSIETALKSQGEVGLNNVFAFLGIKMSGEAGKNNKDGNEVASETKKIHTPNSLFGKLISLLEEKNLCKKENILQSNTGDFILFKATLRKNPAIDALESHLALFKLIQEFQENNHSNKTNKSKEQSDSKLINQFEILVKQLKLEGSLDLVGDNKGKEEFKVVLTIDRDYLNDPSLSDIVDGDFYVLGKTIRVITSADEEINLLRKTSLGNFSPPMLEKFFSGFRNLAQHGLKDVEINTTIAGPVLQVIPISIYA</sequence>
<comment type="caution">
    <text evidence="1">The sequence shown here is derived from an EMBL/GenBank/DDBJ whole genome shotgun (WGS) entry which is preliminary data.</text>
</comment>
<gene>
    <name evidence="1" type="ORF">I2I01_02795</name>
</gene>
<protein>
    <submittedName>
        <fullName evidence="1">Uncharacterized protein</fullName>
    </submittedName>
</protein>
<accession>A0A931BDI9</accession>
<dbReference type="InterPro" id="IPR045633">
    <property type="entry name" value="DUF6414"/>
</dbReference>
<evidence type="ECO:0000313" key="1">
    <source>
        <dbReference type="EMBL" id="MBF9140543.1"/>
    </source>
</evidence>
<name>A0A931BDI9_9BACT</name>
<dbReference type="EMBL" id="JADQDP010000001">
    <property type="protein sequence ID" value="MBF9140543.1"/>
    <property type="molecule type" value="Genomic_DNA"/>
</dbReference>
<evidence type="ECO:0000313" key="2">
    <source>
        <dbReference type="Proteomes" id="UP000645610"/>
    </source>
</evidence>
<reference evidence="1 2" key="1">
    <citation type="submission" date="2020-11" db="EMBL/GenBank/DDBJ databases">
        <authorList>
            <person name="Kim M.K."/>
        </authorList>
    </citation>
    <scope>NUCLEOTIDE SEQUENCE [LARGE SCALE GENOMIC DNA]</scope>
    <source>
        <strain evidence="1 2">BT439</strain>
    </source>
</reference>
<keyword evidence="2" id="KW-1185">Reference proteome</keyword>
<proteinExistence type="predicted"/>
<organism evidence="1 2">
    <name type="scientific">Hymenobacter properus</name>
    <dbReference type="NCBI Taxonomy" id="2791026"/>
    <lineage>
        <taxon>Bacteria</taxon>
        <taxon>Pseudomonadati</taxon>
        <taxon>Bacteroidota</taxon>
        <taxon>Cytophagia</taxon>
        <taxon>Cytophagales</taxon>
        <taxon>Hymenobacteraceae</taxon>
        <taxon>Hymenobacter</taxon>
    </lineage>
</organism>
<dbReference type="Pfam" id="PF19952">
    <property type="entry name" value="DUF6414"/>
    <property type="match status" value="1"/>
</dbReference>
<dbReference type="AlphaFoldDB" id="A0A931BDI9"/>